<dbReference type="PANTHER" id="PTHR24168">
    <property type="entry name" value="KN MOTIF AND ANKYRIN REPEAT DOMAIN-CONTAINING"/>
    <property type="match status" value="1"/>
</dbReference>
<dbReference type="Pfam" id="PF12796">
    <property type="entry name" value="Ank_2"/>
    <property type="match status" value="1"/>
</dbReference>
<name>A0A5B7FDD7_PORTR</name>
<keyword evidence="1" id="KW-0040">ANK repeat</keyword>
<dbReference type="EMBL" id="VSRR010005673">
    <property type="protein sequence ID" value="MPC43068.1"/>
    <property type="molecule type" value="Genomic_DNA"/>
</dbReference>
<dbReference type="InterPro" id="IPR047184">
    <property type="entry name" value="KANK1-4"/>
</dbReference>
<dbReference type="SMART" id="SM00248">
    <property type="entry name" value="ANK"/>
    <property type="match status" value="4"/>
</dbReference>
<sequence length="1095" mass="117738">MAWASFLTRLSSLQSIRDQMATSLARLKELEEEVKQIPVLQVKVNVLKEEKKLLLDQVRGLARGEDRPPLLLPPSLEGDLTDLSEDELETRLASLRSGPARRRRSESPLRVNLEEFKSYRRARRGSLSEGSEAESMAGDDYPLRITEPQDPQRRPAPPRRLGHEPAYSLPGTPLMGRRKSRDAATSCRVLTRDVGVTHVGARTRSVGLMASSEEEPCAECKERGHRSFQDKGVATEPQEDNRRRLSVKSVSTESIGPEEAEQEGAPSKNSFLAKLGRKSAIISRLSEPQLVPPALTFDNSTNTEPVVRRDQACGTSLSGARLYTPADLAQHMARAKEEWEAAERTRQQLARSSRPLTLDRGTQATLDLPTPPKTTFRPLMQSVGSQVQPRSVDVGVGVARITDDPCPRCSGLRTRSVACGSSVPPATPAPSTPPVRTRSVASGELALHDPCCPDRPAPPRRSVGCSLDRLTDRLCDHCDNLRVRSVGVGTPPPPPTPVPPPPVEKPKPPPMHSTHTQTRPPSTRTASVNTAPLPIKKEEAAPPSPAGTPEVERRAFGSSGVRVCDKCHEAITSVAKDIVGTSGSTSLPPLPPPASKIPRLVDITKVEPRLDPPRPDSRASEGSHPDSQPSSLASQPEVRPSMVPQRSGLTPPRTLKTEPTFAQTHTTSSTASKITTEAKVTAATATLPKIQVTRVNQTLPEPAVKERPTTTATATAATTTTTTSQDSTTQSSEGIVNLGFEDHKPTAQKHAASVGTSTQGSTLTTITESTKKSLTTDTTTTITSTTTAATKTHKQKTDTKEDNTSRKTSESEAVAAAVIQGKGSEASESSSNESESEDEGGAVPSREMKAALKVLNDSIGKPVRSGQQLTNALNIVQREWLKVSSQKDADPHAVEDYMDAFEDYSKNLLQKVVNLADVNGNTAMHYAVSHGNFDVVSVLLDSKVCNVNQQNKAGYTATMLVSLAQIRSQTHASVVQRLFQLGDLNIKASQHGQTALMLAVSHGRLDMVQMLVAAGAEINIQDDDGSTALMCAAEHGHLAIVKFLLAQPDTDPTLMDNDGSTALTIAVEAGHRDVGVLLYKHLNLSRGSSPYSSVR</sequence>
<feature type="compositionally biased region" description="Basic and acidic residues" evidence="2">
    <location>
        <begin position="218"/>
        <end position="229"/>
    </location>
</feature>
<protein>
    <submittedName>
        <fullName evidence="3">KN motif and ankyrin repeat domain-containing protein 1</fullName>
    </submittedName>
</protein>
<feature type="compositionally biased region" description="Polar residues" evidence="2">
    <location>
        <begin position="625"/>
        <end position="634"/>
    </location>
</feature>
<feature type="region of interest" description="Disordered" evidence="2">
    <location>
        <begin position="746"/>
        <end position="765"/>
    </location>
</feature>
<accession>A0A5B7FDD7</accession>
<dbReference type="Pfam" id="PF00023">
    <property type="entry name" value="Ank"/>
    <property type="match status" value="1"/>
</dbReference>
<dbReference type="Proteomes" id="UP000324222">
    <property type="component" value="Unassembled WGS sequence"/>
</dbReference>
<dbReference type="Gene3D" id="1.25.40.20">
    <property type="entry name" value="Ankyrin repeat-containing domain"/>
    <property type="match status" value="1"/>
</dbReference>
<feature type="compositionally biased region" description="Basic and acidic residues" evidence="2">
    <location>
        <begin position="795"/>
        <end position="810"/>
    </location>
</feature>
<gene>
    <name evidence="3" type="primary">KANK1_1</name>
    <name evidence="3" type="ORF">E2C01_036704</name>
</gene>
<feature type="compositionally biased region" description="Low complexity" evidence="2">
    <location>
        <begin position="824"/>
        <end position="833"/>
    </location>
</feature>
<feature type="repeat" description="ANK" evidence="1">
    <location>
        <begin position="1024"/>
        <end position="1045"/>
    </location>
</feature>
<dbReference type="PROSITE" id="PS50297">
    <property type="entry name" value="ANK_REP_REGION"/>
    <property type="match status" value="3"/>
</dbReference>
<dbReference type="SUPFAM" id="SSF48403">
    <property type="entry name" value="Ankyrin repeat"/>
    <property type="match status" value="1"/>
</dbReference>
<dbReference type="InterPro" id="IPR002110">
    <property type="entry name" value="Ankyrin_rpt"/>
</dbReference>
<feature type="region of interest" description="Disordered" evidence="2">
    <location>
        <begin position="786"/>
        <end position="844"/>
    </location>
</feature>
<dbReference type="GO" id="GO:0005856">
    <property type="term" value="C:cytoskeleton"/>
    <property type="evidence" value="ECO:0007669"/>
    <property type="project" value="TreeGrafter"/>
</dbReference>
<feature type="region of interest" description="Disordered" evidence="2">
    <location>
        <begin position="64"/>
        <end position="83"/>
    </location>
</feature>
<feature type="region of interest" description="Disordered" evidence="2">
    <location>
        <begin position="121"/>
        <end position="183"/>
    </location>
</feature>
<feature type="region of interest" description="Disordered" evidence="2">
    <location>
        <begin position="579"/>
        <end position="677"/>
    </location>
</feature>
<feature type="region of interest" description="Disordered" evidence="2">
    <location>
        <begin position="483"/>
        <end position="553"/>
    </location>
</feature>
<feature type="region of interest" description="Disordered" evidence="2">
    <location>
        <begin position="697"/>
        <end position="735"/>
    </location>
</feature>
<dbReference type="PROSITE" id="PS50088">
    <property type="entry name" value="ANK_REPEAT"/>
    <property type="match status" value="3"/>
</dbReference>
<reference evidence="3 4" key="1">
    <citation type="submission" date="2019-05" db="EMBL/GenBank/DDBJ databases">
        <title>Another draft genome of Portunus trituberculatus and its Hox gene families provides insights of decapod evolution.</title>
        <authorList>
            <person name="Jeong J.-H."/>
            <person name="Song I."/>
            <person name="Kim S."/>
            <person name="Choi T."/>
            <person name="Kim D."/>
            <person name="Ryu S."/>
            <person name="Kim W."/>
        </authorList>
    </citation>
    <scope>NUCLEOTIDE SEQUENCE [LARGE SCALE GENOMIC DNA]</scope>
    <source>
        <tissue evidence="3">Muscle</tissue>
    </source>
</reference>
<evidence type="ECO:0000313" key="4">
    <source>
        <dbReference type="Proteomes" id="UP000324222"/>
    </source>
</evidence>
<feature type="repeat" description="ANK" evidence="1">
    <location>
        <begin position="991"/>
        <end position="1023"/>
    </location>
</feature>
<comment type="caution">
    <text evidence="3">The sequence shown here is derived from an EMBL/GenBank/DDBJ whole genome shotgun (WGS) entry which is preliminary data.</text>
</comment>
<feature type="region of interest" description="Disordered" evidence="2">
    <location>
        <begin position="210"/>
        <end position="269"/>
    </location>
</feature>
<feature type="compositionally biased region" description="Low complexity" evidence="2">
    <location>
        <begin position="753"/>
        <end position="765"/>
    </location>
</feature>
<keyword evidence="4" id="KW-1185">Reference proteome</keyword>
<evidence type="ECO:0000313" key="3">
    <source>
        <dbReference type="EMBL" id="MPC43068.1"/>
    </source>
</evidence>
<feature type="compositionally biased region" description="Pro residues" evidence="2">
    <location>
        <begin position="490"/>
        <end position="511"/>
    </location>
</feature>
<feature type="region of interest" description="Disordered" evidence="2">
    <location>
        <begin position="419"/>
        <end position="440"/>
    </location>
</feature>
<feature type="compositionally biased region" description="Basic and acidic residues" evidence="2">
    <location>
        <begin position="602"/>
        <end position="624"/>
    </location>
</feature>
<feature type="repeat" description="ANK" evidence="1">
    <location>
        <begin position="919"/>
        <end position="941"/>
    </location>
</feature>
<proteinExistence type="predicted"/>
<dbReference type="GO" id="GO:0005737">
    <property type="term" value="C:cytoplasm"/>
    <property type="evidence" value="ECO:0007669"/>
    <property type="project" value="TreeGrafter"/>
</dbReference>
<feature type="compositionally biased region" description="Polar residues" evidence="2">
    <location>
        <begin position="513"/>
        <end position="530"/>
    </location>
</feature>
<dbReference type="AlphaFoldDB" id="A0A5B7FDD7"/>
<dbReference type="InterPro" id="IPR036770">
    <property type="entry name" value="Ankyrin_rpt-contain_sf"/>
</dbReference>
<organism evidence="3 4">
    <name type="scientific">Portunus trituberculatus</name>
    <name type="common">Swimming crab</name>
    <name type="synonym">Neptunus trituberculatus</name>
    <dbReference type="NCBI Taxonomy" id="210409"/>
    <lineage>
        <taxon>Eukaryota</taxon>
        <taxon>Metazoa</taxon>
        <taxon>Ecdysozoa</taxon>
        <taxon>Arthropoda</taxon>
        <taxon>Crustacea</taxon>
        <taxon>Multicrustacea</taxon>
        <taxon>Malacostraca</taxon>
        <taxon>Eumalacostraca</taxon>
        <taxon>Eucarida</taxon>
        <taxon>Decapoda</taxon>
        <taxon>Pleocyemata</taxon>
        <taxon>Brachyura</taxon>
        <taxon>Eubrachyura</taxon>
        <taxon>Portunoidea</taxon>
        <taxon>Portunidae</taxon>
        <taxon>Portuninae</taxon>
        <taxon>Portunus</taxon>
    </lineage>
</organism>
<dbReference type="GO" id="GO:0030837">
    <property type="term" value="P:negative regulation of actin filament polymerization"/>
    <property type="evidence" value="ECO:0007669"/>
    <property type="project" value="InterPro"/>
</dbReference>
<dbReference type="OrthoDB" id="5406014at2759"/>
<dbReference type="FunFam" id="1.25.40.20:FF:000243">
    <property type="entry name" value="Uncharacterized protein, isoform D"/>
    <property type="match status" value="1"/>
</dbReference>
<dbReference type="PANTHER" id="PTHR24168:SF21">
    <property type="entry name" value="KANK, ISOFORM D"/>
    <property type="match status" value="1"/>
</dbReference>
<feature type="compositionally biased region" description="Low complexity" evidence="2">
    <location>
        <begin position="709"/>
        <end position="732"/>
    </location>
</feature>
<feature type="compositionally biased region" description="Polar residues" evidence="2">
    <location>
        <begin position="660"/>
        <end position="674"/>
    </location>
</feature>
<dbReference type="PRINTS" id="PR01415">
    <property type="entry name" value="ANKYRIN"/>
</dbReference>
<evidence type="ECO:0000256" key="1">
    <source>
        <dbReference type="PROSITE-ProRule" id="PRU00023"/>
    </source>
</evidence>
<evidence type="ECO:0000256" key="2">
    <source>
        <dbReference type="SAM" id="MobiDB-lite"/>
    </source>
</evidence>